<dbReference type="EMBL" id="AZAC01000033">
    <property type="protein sequence ID" value="KIX12357.1"/>
    <property type="molecule type" value="Genomic_DNA"/>
</dbReference>
<dbReference type="InterPro" id="IPR006058">
    <property type="entry name" value="2Fe2S_fd_BS"/>
</dbReference>
<proteinExistence type="predicted"/>
<dbReference type="PANTHER" id="PTHR44379">
    <property type="entry name" value="OXIDOREDUCTASE WITH IRON-SULFUR SUBUNIT"/>
    <property type="match status" value="1"/>
</dbReference>
<name>A0A0D2GBT5_9BACT</name>
<reference evidence="7 8" key="1">
    <citation type="submission" date="2013-11" db="EMBL/GenBank/DDBJ databases">
        <title>Metagenomic analysis of a methanogenic consortium involved in long chain n-alkane degradation.</title>
        <authorList>
            <person name="Davidova I.A."/>
            <person name="Callaghan A.V."/>
            <person name="Wawrik B."/>
            <person name="Pruitt S."/>
            <person name="Marks C."/>
            <person name="Duncan K.E."/>
            <person name="Suflita J.M."/>
        </authorList>
    </citation>
    <scope>NUCLEOTIDE SEQUENCE [LARGE SCALE GENOMIC DNA]</scope>
    <source>
        <strain evidence="7 8">SPR</strain>
    </source>
</reference>
<dbReference type="PROSITE" id="PS51085">
    <property type="entry name" value="2FE2S_FER_2"/>
    <property type="match status" value="1"/>
</dbReference>
<keyword evidence="3" id="KW-0560">Oxidoreductase</keyword>
<feature type="domain" description="2Fe-2S ferredoxin-type" evidence="6">
    <location>
        <begin position="6"/>
        <end position="82"/>
    </location>
</feature>
<dbReference type="Pfam" id="PF01799">
    <property type="entry name" value="Fer2_2"/>
    <property type="match status" value="1"/>
</dbReference>
<dbReference type="GO" id="GO:0051537">
    <property type="term" value="F:2 iron, 2 sulfur cluster binding"/>
    <property type="evidence" value="ECO:0007669"/>
    <property type="project" value="UniProtKB-KW"/>
</dbReference>
<keyword evidence="1" id="KW-0001">2Fe-2S</keyword>
<keyword evidence="8" id="KW-1185">Reference proteome</keyword>
<dbReference type="Gene3D" id="1.10.150.120">
    <property type="entry name" value="[2Fe-2S]-binding domain"/>
    <property type="match status" value="1"/>
</dbReference>
<dbReference type="InterPro" id="IPR002888">
    <property type="entry name" value="2Fe-2S-bd"/>
</dbReference>
<comment type="caution">
    <text evidence="7">The sequence shown here is derived from an EMBL/GenBank/DDBJ whole genome shotgun (WGS) entry which is preliminary data.</text>
</comment>
<dbReference type="RefSeq" id="WP_044350716.1">
    <property type="nucleotide sequence ID" value="NZ_AZAC01000033.1"/>
</dbReference>
<keyword evidence="5" id="KW-0411">Iron-sulfur</keyword>
<dbReference type="AlphaFoldDB" id="A0A0D2GBT5"/>
<dbReference type="SUPFAM" id="SSF47741">
    <property type="entry name" value="CO dehydrogenase ISP C-domain like"/>
    <property type="match status" value="1"/>
</dbReference>
<evidence type="ECO:0000256" key="2">
    <source>
        <dbReference type="ARBA" id="ARBA00022723"/>
    </source>
</evidence>
<accession>A0A0D2GBT5</accession>
<sequence length="167" mass="17989">MQPEAVEMELRVNGSTEKVKVLPNQTLLEVLREKLGLTGVKEGCGEGACGACTVLVDGLPRRACLTLALEAEARPVVTVEGLGKRRGLSDLQEAFIEKGAIQCGFCTPGMLISAHHFLQQKENPSETEIRTQLGGHICRCTGYAKIVEAITFAALKLQEQKESSHAS</sequence>
<dbReference type="InterPro" id="IPR001041">
    <property type="entry name" value="2Fe-2S_ferredoxin-type"/>
</dbReference>
<evidence type="ECO:0000313" key="7">
    <source>
        <dbReference type="EMBL" id="KIX12357.1"/>
    </source>
</evidence>
<keyword evidence="2" id="KW-0479">Metal-binding</keyword>
<dbReference type="GO" id="GO:0046872">
    <property type="term" value="F:metal ion binding"/>
    <property type="evidence" value="ECO:0007669"/>
    <property type="project" value="UniProtKB-KW"/>
</dbReference>
<dbReference type="InterPro" id="IPR036884">
    <property type="entry name" value="2Fe-2S-bd_dom_sf"/>
</dbReference>
<evidence type="ECO:0000256" key="5">
    <source>
        <dbReference type="ARBA" id="ARBA00023014"/>
    </source>
</evidence>
<evidence type="ECO:0000256" key="3">
    <source>
        <dbReference type="ARBA" id="ARBA00023002"/>
    </source>
</evidence>
<dbReference type="InParanoid" id="A0A0D2GBT5"/>
<organism evidence="7 8">
    <name type="scientific">Dethiosulfatarculus sandiegensis</name>
    <dbReference type="NCBI Taxonomy" id="1429043"/>
    <lineage>
        <taxon>Bacteria</taxon>
        <taxon>Pseudomonadati</taxon>
        <taxon>Thermodesulfobacteriota</taxon>
        <taxon>Desulfarculia</taxon>
        <taxon>Desulfarculales</taxon>
        <taxon>Desulfarculaceae</taxon>
        <taxon>Dethiosulfatarculus</taxon>
    </lineage>
</organism>
<dbReference type="SUPFAM" id="SSF54292">
    <property type="entry name" value="2Fe-2S ferredoxin-like"/>
    <property type="match status" value="1"/>
</dbReference>
<dbReference type="InterPro" id="IPR051452">
    <property type="entry name" value="Diverse_Oxidoreductases"/>
</dbReference>
<evidence type="ECO:0000256" key="1">
    <source>
        <dbReference type="ARBA" id="ARBA00022714"/>
    </source>
</evidence>
<keyword evidence="4" id="KW-0408">Iron</keyword>
<dbReference type="GO" id="GO:0016491">
    <property type="term" value="F:oxidoreductase activity"/>
    <property type="evidence" value="ECO:0007669"/>
    <property type="project" value="UniProtKB-KW"/>
</dbReference>
<evidence type="ECO:0000256" key="4">
    <source>
        <dbReference type="ARBA" id="ARBA00023004"/>
    </source>
</evidence>
<evidence type="ECO:0000259" key="6">
    <source>
        <dbReference type="PROSITE" id="PS51085"/>
    </source>
</evidence>
<evidence type="ECO:0000313" key="8">
    <source>
        <dbReference type="Proteomes" id="UP000032233"/>
    </source>
</evidence>
<dbReference type="PANTHER" id="PTHR44379:SF8">
    <property type="entry name" value="XANTHINE DEHYDROGENASE IRON-SULFUR-BINDING SUBUNIT XDHC-RELATED"/>
    <property type="match status" value="1"/>
</dbReference>
<dbReference type="FunFam" id="3.10.20.30:FF:000020">
    <property type="entry name" value="Xanthine dehydrogenase iron-sulfur subunit"/>
    <property type="match status" value="1"/>
</dbReference>
<dbReference type="Pfam" id="PF00111">
    <property type="entry name" value="Fer2"/>
    <property type="match status" value="1"/>
</dbReference>
<dbReference type="PROSITE" id="PS00197">
    <property type="entry name" value="2FE2S_FER_1"/>
    <property type="match status" value="1"/>
</dbReference>
<dbReference type="InterPro" id="IPR012675">
    <property type="entry name" value="Beta-grasp_dom_sf"/>
</dbReference>
<gene>
    <name evidence="7" type="ORF">X474_19345</name>
</gene>
<dbReference type="STRING" id="1429043.X474_19345"/>
<dbReference type="Proteomes" id="UP000032233">
    <property type="component" value="Unassembled WGS sequence"/>
</dbReference>
<dbReference type="OrthoDB" id="9775084at2"/>
<dbReference type="Gene3D" id="3.10.20.30">
    <property type="match status" value="1"/>
</dbReference>
<protein>
    <recommendedName>
        <fullName evidence="6">2Fe-2S ferredoxin-type domain-containing protein</fullName>
    </recommendedName>
</protein>
<dbReference type="CDD" id="cd00207">
    <property type="entry name" value="fer2"/>
    <property type="match status" value="1"/>
</dbReference>
<dbReference type="InterPro" id="IPR036010">
    <property type="entry name" value="2Fe-2S_ferredoxin-like_sf"/>
</dbReference>